<evidence type="ECO:0008006" key="4">
    <source>
        <dbReference type="Google" id="ProtNLM"/>
    </source>
</evidence>
<keyword evidence="3" id="KW-1185">Reference proteome</keyword>
<reference evidence="3" key="1">
    <citation type="submission" date="2017-01" db="EMBL/GenBank/DDBJ databases">
        <authorList>
            <person name="Varghese N."/>
            <person name="Submissions S."/>
        </authorList>
    </citation>
    <scope>NUCLEOTIDE SEQUENCE [LARGE SCALE GENOMIC DNA]</scope>
    <source>
        <strain evidence="3">DSM 7027</strain>
    </source>
</reference>
<proteinExistence type="predicted"/>
<evidence type="ECO:0000313" key="3">
    <source>
        <dbReference type="Proteomes" id="UP000186895"/>
    </source>
</evidence>
<dbReference type="EMBL" id="FTMN01000003">
    <property type="protein sequence ID" value="SIQ22236.1"/>
    <property type="molecule type" value="Genomic_DNA"/>
</dbReference>
<dbReference type="AlphaFoldDB" id="A0A1N6R0V9"/>
<accession>A0A1N6R0V9</accession>
<sequence length="146" mass="16431">MRTPIRSLTLAALISSTVLVSVPASAEGDLTIRPKRLPDLVLGSEQSDYSMSQTRYEMETGQAYKLAIESTGRKEYAMKAPEFFGSIYLRKVEAGDMEIKAVSLKELEFEREGEAEIYFVPVKPGEYKFYMEGLEHKGMEGVFSVR</sequence>
<dbReference type="RefSeq" id="WP_076462180.1">
    <property type="nucleotide sequence ID" value="NZ_FTMN01000003.1"/>
</dbReference>
<dbReference type="STRING" id="49186.SAMN05421647_10335"/>
<organism evidence="2 3">
    <name type="scientific">Marinobacterium stanieri</name>
    <dbReference type="NCBI Taxonomy" id="49186"/>
    <lineage>
        <taxon>Bacteria</taxon>
        <taxon>Pseudomonadati</taxon>
        <taxon>Pseudomonadota</taxon>
        <taxon>Gammaproteobacteria</taxon>
        <taxon>Oceanospirillales</taxon>
        <taxon>Oceanospirillaceae</taxon>
        <taxon>Marinobacterium</taxon>
    </lineage>
</organism>
<feature type="chain" id="PRO_5012523406" description="Copper-binding protein" evidence="1">
    <location>
        <begin position="27"/>
        <end position="146"/>
    </location>
</feature>
<dbReference type="eggNOG" id="COG4454">
    <property type="taxonomic scope" value="Bacteria"/>
</dbReference>
<dbReference type="Proteomes" id="UP000186895">
    <property type="component" value="Unassembled WGS sequence"/>
</dbReference>
<name>A0A1N6R0V9_9GAMM</name>
<keyword evidence="1" id="KW-0732">Signal</keyword>
<gene>
    <name evidence="2" type="ORF">SAMN05421647_10335</name>
</gene>
<evidence type="ECO:0000256" key="1">
    <source>
        <dbReference type="SAM" id="SignalP"/>
    </source>
</evidence>
<feature type="signal peptide" evidence="1">
    <location>
        <begin position="1"/>
        <end position="26"/>
    </location>
</feature>
<protein>
    <recommendedName>
        <fullName evidence="4">Copper-binding protein</fullName>
    </recommendedName>
</protein>
<evidence type="ECO:0000313" key="2">
    <source>
        <dbReference type="EMBL" id="SIQ22236.1"/>
    </source>
</evidence>